<keyword evidence="3" id="KW-1185">Reference proteome</keyword>
<feature type="compositionally biased region" description="Polar residues" evidence="1">
    <location>
        <begin position="76"/>
        <end position="85"/>
    </location>
</feature>
<protein>
    <submittedName>
        <fullName evidence="2">Uncharacterized protein</fullName>
    </submittedName>
</protein>
<dbReference type="EMBL" id="JAJVCZ030000006">
    <property type="protein sequence ID" value="KAL0258529.1"/>
    <property type="molecule type" value="Genomic_DNA"/>
</dbReference>
<feature type="region of interest" description="Disordered" evidence="1">
    <location>
        <begin position="55"/>
        <end position="107"/>
    </location>
</feature>
<sequence>MSQSRMNPDTQINPEVIGDQVLTPDFAIDLFTSYQREYPHLAFLVQRQPLLQVQQGQQVQQEQQEEEEDPDDDDFSSSYGTVTTVDLSSAESSSALSSDDNVIPPPRSLSPTPRILWYTSSMYGRSTLTDALLELRAYCVRMMRIRVWVDSVHAAMTREASATPYPE</sequence>
<organism evidence="2 3">
    <name type="scientific">Diplodia seriata</name>
    <dbReference type="NCBI Taxonomy" id="420778"/>
    <lineage>
        <taxon>Eukaryota</taxon>
        <taxon>Fungi</taxon>
        <taxon>Dikarya</taxon>
        <taxon>Ascomycota</taxon>
        <taxon>Pezizomycotina</taxon>
        <taxon>Dothideomycetes</taxon>
        <taxon>Dothideomycetes incertae sedis</taxon>
        <taxon>Botryosphaeriales</taxon>
        <taxon>Botryosphaeriaceae</taxon>
        <taxon>Diplodia</taxon>
    </lineage>
</organism>
<proteinExistence type="predicted"/>
<feature type="compositionally biased region" description="Acidic residues" evidence="1">
    <location>
        <begin position="63"/>
        <end position="75"/>
    </location>
</feature>
<evidence type="ECO:0000313" key="3">
    <source>
        <dbReference type="Proteomes" id="UP001430584"/>
    </source>
</evidence>
<dbReference type="GeneID" id="92010110"/>
<comment type="caution">
    <text evidence="2">The sequence shown here is derived from an EMBL/GenBank/DDBJ whole genome shotgun (WGS) entry which is preliminary data.</text>
</comment>
<evidence type="ECO:0000313" key="2">
    <source>
        <dbReference type="EMBL" id="KAL0258529.1"/>
    </source>
</evidence>
<reference evidence="2 3" key="1">
    <citation type="submission" date="2024-02" db="EMBL/GenBank/DDBJ databases">
        <title>De novo assembly and annotation of 12 fungi associated with fruit tree decline syndrome in Ontario, Canada.</title>
        <authorList>
            <person name="Sulman M."/>
            <person name="Ellouze W."/>
            <person name="Ilyukhin E."/>
        </authorList>
    </citation>
    <scope>NUCLEOTIDE SEQUENCE [LARGE SCALE GENOMIC DNA]</scope>
    <source>
        <strain evidence="2 3">FDS-637</strain>
    </source>
</reference>
<name>A0ABR3CDB7_9PEZI</name>
<evidence type="ECO:0000256" key="1">
    <source>
        <dbReference type="SAM" id="MobiDB-lite"/>
    </source>
</evidence>
<feature type="compositionally biased region" description="Low complexity" evidence="1">
    <location>
        <begin position="86"/>
        <end position="100"/>
    </location>
</feature>
<gene>
    <name evidence="2" type="ORF">SLS55_006025</name>
</gene>
<dbReference type="Proteomes" id="UP001430584">
    <property type="component" value="Unassembled WGS sequence"/>
</dbReference>
<accession>A0ABR3CDB7</accession>
<dbReference type="RefSeq" id="XP_066631558.1">
    <property type="nucleotide sequence ID" value="XM_066777463.1"/>
</dbReference>